<dbReference type="PANTHER" id="PTHR37539:SF1">
    <property type="entry name" value="ER-BOUND OXYGENASE MPAB_MPAB'_RUBBER OXYGENASE CATALYTIC DOMAIN-CONTAINING PROTEIN"/>
    <property type="match status" value="1"/>
</dbReference>
<accession>A0AA49JGP5</accession>
<protein>
    <submittedName>
        <fullName evidence="2">Oxygenase MpaB family protein</fullName>
    </submittedName>
</protein>
<dbReference type="InterPro" id="IPR018713">
    <property type="entry name" value="MPAB/Lcp_cat_dom"/>
</dbReference>
<dbReference type="InterPro" id="IPR037473">
    <property type="entry name" value="Lcp-like"/>
</dbReference>
<evidence type="ECO:0000313" key="2">
    <source>
        <dbReference type="EMBL" id="WKN36880.1"/>
    </source>
</evidence>
<dbReference type="PANTHER" id="PTHR37539">
    <property type="entry name" value="SECRETED PROTEIN-RELATED"/>
    <property type="match status" value="1"/>
</dbReference>
<reference evidence="2" key="2">
    <citation type="journal article" date="2024" name="Antonie Van Leeuwenhoek">
        <title>Roseihalotalea indica gen. nov., sp. nov., a halophilic Bacteroidetes from mesopelagic Southwest Indian Ocean with higher carbohydrate metabolic potential.</title>
        <authorList>
            <person name="Chen B."/>
            <person name="Zhang M."/>
            <person name="Lin D."/>
            <person name="Ye J."/>
            <person name="Tang K."/>
        </authorList>
    </citation>
    <scope>NUCLEOTIDE SEQUENCE</scope>
    <source>
        <strain evidence="2">TK19036</strain>
    </source>
</reference>
<reference evidence="2" key="1">
    <citation type="journal article" date="2023" name="Comput. Struct. Biotechnol. J.">
        <title>Discovery of a novel marine Bacteroidetes with a rich repertoire of carbohydrate-active enzymes.</title>
        <authorList>
            <person name="Chen B."/>
            <person name="Liu G."/>
            <person name="Chen Q."/>
            <person name="Wang H."/>
            <person name="Liu L."/>
            <person name="Tang K."/>
        </authorList>
    </citation>
    <scope>NUCLEOTIDE SEQUENCE</scope>
    <source>
        <strain evidence="2">TK19036</strain>
    </source>
</reference>
<name>A0AA49JGP5_9BACT</name>
<proteinExistence type="predicted"/>
<dbReference type="GO" id="GO:0016491">
    <property type="term" value="F:oxidoreductase activity"/>
    <property type="evidence" value="ECO:0007669"/>
    <property type="project" value="InterPro"/>
</dbReference>
<dbReference type="Pfam" id="PF09995">
    <property type="entry name" value="MPAB_Lcp_cat"/>
    <property type="match status" value="1"/>
</dbReference>
<organism evidence="2">
    <name type="scientific">Roseihalotalea indica</name>
    <dbReference type="NCBI Taxonomy" id="2867963"/>
    <lineage>
        <taxon>Bacteria</taxon>
        <taxon>Pseudomonadati</taxon>
        <taxon>Bacteroidota</taxon>
        <taxon>Cytophagia</taxon>
        <taxon>Cytophagales</taxon>
        <taxon>Catalimonadaceae</taxon>
        <taxon>Roseihalotalea</taxon>
    </lineage>
</organism>
<evidence type="ECO:0000259" key="1">
    <source>
        <dbReference type="Pfam" id="PF09995"/>
    </source>
</evidence>
<gene>
    <name evidence="2" type="ORF">K4G66_31430</name>
</gene>
<dbReference type="EMBL" id="CP120682">
    <property type="protein sequence ID" value="WKN36880.1"/>
    <property type="molecule type" value="Genomic_DNA"/>
</dbReference>
<dbReference type="AlphaFoldDB" id="A0AA49JGP5"/>
<feature type="domain" description="ER-bound oxygenase mpaB/mpaB'/Rubber oxygenase catalytic" evidence="1">
    <location>
        <begin position="118"/>
        <end position="312"/>
    </location>
</feature>
<sequence>MSKLKFYDNAFLDAMRQQTDPLADQAIADLMQNKQLSQYREIIQALTTNSYELPKGLPDSVVHFFESTRKLPTWADETLIRQGQQFFEKNISDLLLMLALLSLPYDYASAKGVQVLYLSKRLRHNPAKRLAETGQYLLDVGEKNGFSPQGKAICSAQKVRLTHAAVRYHILRGEEWDETWGSPVNQEDMAGTNLSMSLLPIRGMRKIGITVSQEEANSYVHLWNVASFIMGVDERLLPDNSKEAFWLTRQIAKRQHSSSEAGRALTQSLLTVIPTNKNFDGQGLATRYMRFLLGDETADILALPSTSIPDQWLTAPLKGFSQLRQWMGSRAQQYYDTRQRLMRQIKQTQAQPFAVPSSLKT</sequence>